<gene>
    <name evidence="4" type="ORF">H0A36_15820</name>
</gene>
<reference evidence="4 5" key="1">
    <citation type="submission" date="2020-07" db="EMBL/GenBank/DDBJ databases">
        <title>Endozoicomonas sp. nov., isolated from sediment.</title>
        <authorList>
            <person name="Gu T."/>
        </authorList>
    </citation>
    <scope>NUCLEOTIDE SEQUENCE [LARGE SCALE GENOMIC DNA]</scope>
    <source>
        <strain evidence="4 5">SM1973</strain>
    </source>
</reference>
<evidence type="ECO:0000313" key="4">
    <source>
        <dbReference type="EMBL" id="NYZ67485.1"/>
    </source>
</evidence>
<feature type="domain" description="Solute-binding protein family 3/N-terminal" evidence="3">
    <location>
        <begin position="11"/>
        <end position="226"/>
    </location>
</feature>
<evidence type="ECO:0000313" key="5">
    <source>
        <dbReference type="Proteomes" id="UP000569732"/>
    </source>
</evidence>
<comment type="caution">
    <text evidence="4">The sequence shown here is derived from an EMBL/GenBank/DDBJ whole genome shotgun (WGS) entry which is preliminary data.</text>
</comment>
<dbReference type="Proteomes" id="UP000569732">
    <property type="component" value="Unassembled WGS sequence"/>
</dbReference>
<dbReference type="EMBL" id="JACCKB010000025">
    <property type="protein sequence ID" value="NYZ67485.1"/>
    <property type="molecule type" value="Genomic_DNA"/>
</dbReference>
<dbReference type="Pfam" id="PF00497">
    <property type="entry name" value="SBP_bac_3"/>
    <property type="match status" value="1"/>
</dbReference>
<organism evidence="4 5">
    <name type="scientific">Spartinivicinus marinus</name>
    <dbReference type="NCBI Taxonomy" id="2994442"/>
    <lineage>
        <taxon>Bacteria</taxon>
        <taxon>Pseudomonadati</taxon>
        <taxon>Pseudomonadota</taxon>
        <taxon>Gammaproteobacteria</taxon>
        <taxon>Oceanospirillales</taxon>
        <taxon>Zooshikellaceae</taxon>
        <taxon>Spartinivicinus</taxon>
    </lineage>
</organism>
<sequence length="240" mass="28544">MAKENLILAGGEWPPYVSKELNHYGVTPRIITEIFSSFGVKVQYQFHPWSRSLEAARQGIVDGTFLWYKTPEREKDFYYSKYPIGHITFVFFHLKSTPFTWKNYSDLRGYRIGATISYHYGEQFIQEEKKGKLQVIRVKSDEQNLKMLLKERIDIFPHDLSVGYFEINKIFPRSTVHMFTNHPQPLKKENTYLLLSKQNKNNKQLIKLFSDALYKFTQAGKYEQYYYDDLIKNVYTIKNN</sequence>
<evidence type="ECO:0000256" key="1">
    <source>
        <dbReference type="ARBA" id="ARBA00010333"/>
    </source>
</evidence>
<dbReference type="AlphaFoldDB" id="A0A853IE76"/>
<proteinExistence type="inferred from homology"/>
<dbReference type="Gene3D" id="3.40.190.10">
    <property type="entry name" value="Periplasmic binding protein-like II"/>
    <property type="match status" value="2"/>
</dbReference>
<protein>
    <submittedName>
        <fullName evidence="4">Transporter substrate-binding domain-containing protein</fullName>
    </submittedName>
</protein>
<evidence type="ECO:0000259" key="3">
    <source>
        <dbReference type="Pfam" id="PF00497"/>
    </source>
</evidence>
<evidence type="ECO:0000256" key="2">
    <source>
        <dbReference type="ARBA" id="ARBA00022729"/>
    </source>
</evidence>
<dbReference type="PANTHER" id="PTHR35936">
    <property type="entry name" value="MEMBRANE-BOUND LYTIC MUREIN TRANSGLYCOSYLASE F"/>
    <property type="match status" value="1"/>
</dbReference>
<keyword evidence="2" id="KW-0732">Signal</keyword>
<dbReference type="PANTHER" id="PTHR35936:SF25">
    <property type="entry name" value="ABC TRANSPORTER SUBSTRATE-BINDING PROTEIN"/>
    <property type="match status" value="1"/>
</dbReference>
<dbReference type="SUPFAM" id="SSF53850">
    <property type="entry name" value="Periplasmic binding protein-like II"/>
    <property type="match status" value="1"/>
</dbReference>
<keyword evidence="5" id="KW-1185">Reference proteome</keyword>
<dbReference type="RefSeq" id="WP_180569507.1">
    <property type="nucleotide sequence ID" value="NZ_JACCKB010000025.1"/>
</dbReference>
<comment type="similarity">
    <text evidence="1">Belongs to the bacterial solute-binding protein 3 family.</text>
</comment>
<dbReference type="InterPro" id="IPR001638">
    <property type="entry name" value="Solute-binding_3/MltF_N"/>
</dbReference>
<name>A0A853IE76_9GAMM</name>
<accession>A0A853IE76</accession>